<accession>C7N3D2</accession>
<dbReference type="InterPro" id="IPR027469">
    <property type="entry name" value="Cation_efflux_TMD_sf"/>
</dbReference>
<feature type="compositionally biased region" description="Polar residues" evidence="6">
    <location>
        <begin position="1"/>
        <end position="18"/>
    </location>
</feature>
<dbReference type="GO" id="GO:0008324">
    <property type="term" value="F:monoatomic cation transmembrane transporter activity"/>
    <property type="evidence" value="ECO:0007669"/>
    <property type="project" value="InterPro"/>
</dbReference>
<comment type="subcellular location">
    <subcellularLocation>
        <location evidence="1">Membrane</location>
        <topology evidence="1">Multi-pass membrane protein</topology>
    </subcellularLocation>
</comment>
<dbReference type="Gene3D" id="1.20.1510.10">
    <property type="entry name" value="Cation efflux protein transmembrane domain"/>
    <property type="match status" value="1"/>
</dbReference>
<evidence type="ECO:0000256" key="2">
    <source>
        <dbReference type="ARBA" id="ARBA00022448"/>
    </source>
</evidence>
<feature type="domain" description="Cation efflux protein transmembrane" evidence="8">
    <location>
        <begin position="94"/>
        <end position="301"/>
    </location>
</feature>
<evidence type="ECO:0000256" key="4">
    <source>
        <dbReference type="ARBA" id="ARBA00022989"/>
    </source>
</evidence>
<dbReference type="HOGENOM" id="CLU_021126_0_1_11"/>
<dbReference type="InterPro" id="IPR036837">
    <property type="entry name" value="Cation_efflux_CTD_sf"/>
</dbReference>
<evidence type="ECO:0000256" key="7">
    <source>
        <dbReference type="SAM" id="Phobius"/>
    </source>
</evidence>
<dbReference type="PANTHER" id="PTHR13414:SF9">
    <property type="entry name" value="PROTON-COUPLED ZINC ANTIPORTER SLC30A9, MITOCHONDRIAL"/>
    <property type="match status" value="1"/>
</dbReference>
<evidence type="ECO:0000256" key="3">
    <source>
        <dbReference type="ARBA" id="ARBA00022692"/>
    </source>
</evidence>
<keyword evidence="4 7" id="KW-1133">Transmembrane helix</keyword>
<gene>
    <name evidence="9" type="ordered locus">Shel_26540</name>
</gene>
<feature type="transmembrane region" description="Helical" evidence="7">
    <location>
        <begin position="250"/>
        <end position="269"/>
    </location>
</feature>
<dbReference type="InterPro" id="IPR058533">
    <property type="entry name" value="Cation_efflux_TM"/>
</dbReference>
<organism evidence="9 10">
    <name type="scientific">Slackia heliotrinireducens (strain ATCC 29202 / DSM 20476 / NCTC 11029 / RHS 1)</name>
    <name type="common">Peptococcus heliotrinreducens</name>
    <dbReference type="NCBI Taxonomy" id="471855"/>
    <lineage>
        <taxon>Bacteria</taxon>
        <taxon>Bacillati</taxon>
        <taxon>Actinomycetota</taxon>
        <taxon>Coriobacteriia</taxon>
        <taxon>Eggerthellales</taxon>
        <taxon>Eggerthellaceae</taxon>
        <taxon>Slackia</taxon>
    </lineage>
</organism>
<keyword evidence="3 7" id="KW-0812">Transmembrane</keyword>
<dbReference type="SUPFAM" id="SSF161111">
    <property type="entry name" value="Cation efflux protein transmembrane domain-like"/>
    <property type="match status" value="1"/>
</dbReference>
<dbReference type="Proteomes" id="UP000002026">
    <property type="component" value="Chromosome"/>
</dbReference>
<dbReference type="EMBL" id="CP001684">
    <property type="protein sequence ID" value="ACV23655.1"/>
    <property type="molecule type" value="Genomic_DNA"/>
</dbReference>
<reference evidence="9 10" key="1">
    <citation type="journal article" date="2009" name="Stand. Genomic Sci.">
        <title>Complete genome sequence of Slackia heliotrinireducens type strain (RHS 1).</title>
        <authorList>
            <person name="Pukall R."/>
            <person name="Lapidus A."/>
            <person name="Nolan M."/>
            <person name="Copeland A."/>
            <person name="Glavina Del Rio T."/>
            <person name="Lucas S."/>
            <person name="Chen F."/>
            <person name="Tice H."/>
            <person name="Cheng J.F."/>
            <person name="Chertkov O."/>
            <person name="Bruce D."/>
            <person name="Goodwin L."/>
            <person name="Kuske C."/>
            <person name="Brettin T."/>
            <person name="Detter J.C."/>
            <person name="Han C."/>
            <person name="Pitluck S."/>
            <person name="Pati A."/>
            <person name="Mavrommatis K."/>
            <person name="Ivanova N."/>
            <person name="Ovchinnikova G."/>
            <person name="Chen A."/>
            <person name="Palaniappan K."/>
            <person name="Schneider S."/>
            <person name="Rohde M."/>
            <person name="Chain P."/>
            <person name="D'haeseleer P."/>
            <person name="Goker M."/>
            <person name="Bristow J."/>
            <person name="Eisen J.A."/>
            <person name="Markowitz V."/>
            <person name="Kyrpides N.C."/>
            <person name="Klenk H.P."/>
            <person name="Hugenholtz P."/>
        </authorList>
    </citation>
    <scope>NUCLEOTIDE SEQUENCE [LARGE SCALE GENOMIC DNA]</scope>
    <source>
        <strain evidence="10">ATCC 29202 / DSM 20476 / NCTC 11029 / RHS 1</strain>
    </source>
</reference>
<evidence type="ECO:0000313" key="10">
    <source>
        <dbReference type="Proteomes" id="UP000002026"/>
    </source>
</evidence>
<dbReference type="KEGG" id="shi:Shel_26540"/>
<evidence type="ECO:0000259" key="8">
    <source>
        <dbReference type="Pfam" id="PF01545"/>
    </source>
</evidence>
<dbReference type="GO" id="GO:0006829">
    <property type="term" value="P:zinc ion transport"/>
    <property type="evidence" value="ECO:0007669"/>
    <property type="project" value="InterPro"/>
</dbReference>
<keyword evidence="10" id="KW-1185">Reference proteome</keyword>
<feature type="transmembrane region" description="Helical" evidence="7">
    <location>
        <begin position="276"/>
        <end position="294"/>
    </location>
</feature>
<dbReference type="SUPFAM" id="SSF160240">
    <property type="entry name" value="Cation efflux protein cytoplasmic domain-like"/>
    <property type="match status" value="1"/>
</dbReference>
<dbReference type="PANTHER" id="PTHR13414">
    <property type="entry name" value="HUEL-CATION TRANSPORTER"/>
    <property type="match status" value="1"/>
</dbReference>
<feature type="region of interest" description="Disordered" evidence="6">
    <location>
        <begin position="1"/>
        <end position="43"/>
    </location>
</feature>
<keyword evidence="5 7" id="KW-0472">Membrane</keyword>
<dbReference type="NCBIfam" id="TIGR01297">
    <property type="entry name" value="CDF"/>
    <property type="match status" value="1"/>
</dbReference>
<protein>
    <submittedName>
        <fullName evidence="9">Cation diffusion facilitator family transporter</fullName>
    </submittedName>
</protein>
<keyword evidence="2" id="KW-0813">Transport</keyword>
<feature type="transmembrane region" description="Helical" evidence="7">
    <location>
        <begin position="200"/>
        <end position="218"/>
    </location>
</feature>
<feature type="compositionally biased region" description="Basic residues" evidence="6">
    <location>
        <begin position="417"/>
        <end position="426"/>
    </location>
</feature>
<sequence length="426" mass="47088">MPQPVTSSDSGHHIQTPTDDALPDVKQPQITSFLDDDDDDEELNWIHGDLDEDDDDIDDNVNDTSSIAFKRRQELLNQEEPSIGVKLRSNLTVVAAVVAGITVACVKFIASAITGSVAMMSEGVHSLVDASNDALLLIGTKKSQRKPDVEHPFGYGRELYFWTFVVSVVIFFFGGGFTLFQGVKSFMAGGNVVENPLINYIVLIIGIVLEGTSLTIALNDVNNARGERSIWEYIRNSKSPTNFTVLLEDSAAVGGMIIALIGIALSLLLKMPRLDSVASIVIGLTMATVAVILLRETRSPLIGEGLTMDEVDDVVFIVEEDPAVIKCGRVLSMYMSPRDMLLNLDVTFDDELDEGDVLQAIDRIEAELIDEYPQCTSIFIEVESLNQVYRQRRDRREAFEEAEEDDDEPRIPGPRFPKARFARTRG</sequence>
<feature type="transmembrane region" description="Helical" evidence="7">
    <location>
        <begin position="91"/>
        <end position="113"/>
    </location>
</feature>
<dbReference type="Pfam" id="PF01545">
    <property type="entry name" value="Cation_efflux"/>
    <property type="match status" value="1"/>
</dbReference>
<feature type="compositionally biased region" description="Acidic residues" evidence="6">
    <location>
        <begin position="34"/>
        <end position="43"/>
    </location>
</feature>
<evidence type="ECO:0000256" key="6">
    <source>
        <dbReference type="SAM" id="MobiDB-lite"/>
    </source>
</evidence>
<evidence type="ECO:0000256" key="5">
    <source>
        <dbReference type="ARBA" id="ARBA00023136"/>
    </source>
</evidence>
<dbReference type="AlphaFoldDB" id="C7N3D2"/>
<proteinExistence type="predicted"/>
<name>C7N3D2_SLAHD</name>
<dbReference type="GO" id="GO:0016020">
    <property type="term" value="C:membrane"/>
    <property type="evidence" value="ECO:0007669"/>
    <property type="project" value="UniProtKB-SubCell"/>
</dbReference>
<dbReference type="eggNOG" id="COG0053">
    <property type="taxonomic scope" value="Bacteria"/>
</dbReference>
<feature type="region of interest" description="Disordered" evidence="6">
    <location>
        <begin position="397"/>
        <end position="426"/>
    </location>
</feature>
<feature type="transmembrane region" description="Helical" evidence="7">
    <location>
        <begin position="159"/>
        <end position="180"/>
    </location>
</feature>
<dbReference type="InterPro" id="IPR002524">
    <property type="entry name" value="Cation_efflux"/>
</dbReference>
<dbReference type="InterPro" id="IPR040177">
    <property type="entry name" value="SLC30A9"/>
</dbReference>
<dbReference type="RefSeq" id="WP_012799753.1">
    <property type="nucleotide sequence ID" value="NC_013165.1"/>
</dbReference>
<evidence type="ECO:0000256" key="1">
    <source>
        <dbReference type="ARBA" id="ARBA00004141"/>
    </source>
</evidence>
<evidence type="ECO:0000313" key="9">
    <source>
        <dbReference type="EMBL" id="ACV23655.1"/>
    </source>
</evidence>